<keyword evidence="1" id="KW-0732">Signal</keyword>
<reference evidence="2 3" key="1">
    <citation type="submission" date="2018-08" db="EMBL/GenBank/DDBJ databases">
        <title>Genomic Encyclopedia of Archaeal and Bacterial Type Strains, Phase II (KMG-II): from individual species to whole genera.</title>
        <authorList>
            <person name="Goeker M."/>
        </authorList>
    </citation>
    <scope>NUCLEOTIDE SEQUENCE [LARGE SCALE GENOMIC DNA]</scope>
    <source>
        <strain evidence="2 3">DSM 100880</strain>
    </source>
</reference>
<evidence type="ECO:0000256" key="1">
    <source>
        <dbReference type="SAM" id="SignalP"/>
    </source>
</evidence>
<sequence>MKLLKIFLFLIITPFIQAQNQKTATYIIAQANFKVDSHYGYITVVDARKEKSNCGTVLVGGIKAYQALVKTSVNIDKQIEGVFRSINSQINKSNDTLLIKLNQFKFNEYQLPLSVVGEFNFYADVFAKKDGKYAKIRSIDTTHIVKNGNVQEKIFQESSLFIHNFIKNEITKSIQPVYELSYEDVLNIEDIEKKRIPLFNQEKLIDGFFLNYQAFSKQIPDNKNFRVNRNGKGEFKNIEYKTDRGEYLKIDTKKLYAFIENGKPYLIVNKRCVEIEKLNNDFGFKQIVSSNYNVDMGGMFGVTGALISSALSNPNEVKEQFVTINYLSGNLQVSTIK</sequence>
<evidence type="ECO:0000313" key="2">
    <source>
        <dbReference type="EMBL" id="REH01104.1"/>
    </source>
</evidence>
<dbReference type="RefSeq" id="WP_115810749.1">
    <property type="nucleotide sequence ID" value="NZ_QUNI01000002.1"/>
</dbReference>
<proteinExistence type="predicted"/>
<accession>A0A3E0ETJ1</accession>
<feature type="signal peptide" evidence="1">
    <location>
        <begin position="1"/>
        <end position="18"/>
    </location>
</feature>
<name>A0A3E0ETJ1_9FLAO</name>
<keyword evidence="3" id="KW-1185">Reference proteome</keyword>
<gene>
    <name evidence="2" type="ORF">C8P67_102363</name>
</gene>
<dbReference type="EMBL" id="QUNI01000002">
    <property type="protein sequence ID" value="REH01104.1"/>
    <property type="molecule type" value="Genomic_DNA"/>
</dbReference>
<dbReference type="OrthoDB" id="1428860at2"/>
<organism evidence="2 3">
    <name type="scientific">Flavobacterium aquicola</name>
    <dbReference type="NCBI Taxonomy" id="1682742"/>
    <lineage>
        <taxon>Bacteria</taxon>
        <taxon>Pseudomonadati</taxon>
        <taxon>Bacteroidota</taxon>
        <taxon>Flavobacteriia</taxon>
        <taxon>Flavobacteriales</taxon>
        <taxon>Flavobacteriaceae</taxon>
        <taxon>Flavobacterium</taxon>
    </lineage>
</organism>
<feature type="chain" id="PRO_5017718698" evidence="1">
    <location>
        <begin position="19"/>
        <end position="337"/>
    </location>
</feature>
<protein>
    <submittedName>
        <fullName evidence="2">Uncharacterized protein</fullName>
    </submittedName>
</protein>
<evidence type="ECO:0000313" key="3">
    <source>
        <dbReference type="Proteomes" id="UP000257136"/>
    </source>
</evidence>
<comment type="caution">
    <text evidence="2">The sequence shown here is derived from an EMBL/GenBank/DDBJ whole genome shotgun (WGS) entry which is preliminary data.</text>
</comment>
<dbReference type="Proteomes" id="UP000257136">
    <property type="component" value="Unassembled WGS sequence"/>
</dbReference>
<dbReference type="AlphaFoldDB" id="A0A3E0ETJ1"/>